<protein>
    <submittedName>
        <fullName evidence="5">2-methylcitrate dehydratase</fullName>
    </submittedName>
</protein>
<keyword evidence="6" id="KW-1185">Reference proteome</keyword>
<dbReference type="Proteomes" id="UP000214603">
    <property type="component" value="Unassembled WGS sequence"/>
</dbReference>
<dbReference type="InterPro" id="IPR045337">
    <property type="entry name" value="MmgE_PrpD_C"/>
</dbReference>
<dbReference type="Pfam" id="PF19305">
    <property type="entry name" value="MmgE_PrpD_C"/>
    <property type="match status" value="1"/>
</dbReference>
<dbReference type="SUPFAM" id="SSF103378">
    <property type="entry name" value="2-methylcitrate dehydratase PrpD"/>
    <property type="match status" value="1"/>
</dbReference>
<dbReference type="PANTHER" id="PTHR16943">
    <property type="entry name" value="2-METHYLCITRATE DEHYDRATASE-RELATED"/>
    <property type="match status" value="1"/>
</dbReference>
<dbReference type="Gene3D" id="3.30.1330.120">
    <property type="entry name" value="2-methylcitrate dehydratase PrpD"/>
    <property type="match status" value="1"/>
</dbReference>
<evidence type="ECO:0000313" key="5">
    <source>
        <dbReference type="EMBL" id="OWT57603.1"/>
    </source>
</evidence>
<evidence type="ECO:0000256" key="2">
    <source>
        <dbReference type="SAM" id="MobiDB-lite"/>
    </source>
</evidence>
<comment type="caution">
    <text evidence="5">The sequence shown here is derived from an EMBL/GenBank/DDBJ whole genome shotgun (WGS) entry which is preliminary data.</text>
</comment>
<sequence length="501" mass="53715">MAARGCRHVGQRGIFASGHLRLQATPTPAVAPRHGRRRGPVLTTGDTTGKNMENITGVLAAYMANARFEHLPEHVVQHTKFRVLDTLAAMISGSRLKAGVEAIRYARAQGGTQESSIVATDLMTSASNAALVNGMFAHADETDDFEPTTKAHPGSHVVPAALAMAQRKNSSGSDMIVAVALGYDLCCRFLLALGPDLVRGSHRSAEGTSSTMGAVGAAAYLAKLDEAGMRYALSYASQQVSGIWSWVRDADHVEKAFDFAGMGARNGVTAAIMAELGFTGVWDVLDGEHNALIALSSNPVPSEMIKQLGERYLVTETSIKPFSVGYPIQAPLSAFLDLLRTHRLTPDMVESIKVRLPADGARIVNNRAMPDVNCQYVIAVALIDGAVTFESSHSHDRMKDPLVKQIMGKIELLADPALMIPEAPRSGHVEIFLKDGRSVNQFVRHAPGTKENPMDAAQVNEKAASLIGPILGPSRTETLITLIGSLEKMKSVQELRELLQG</sequence>
<dbReference type="InterPro" id="IPR036148">
    <property type="entry name" value="MmgE/PrpD_sf"/>
</dbReference>
<dbReference type="Pfam" id="PF03972">
    <property type="entry name" value="MmgE_PrpD_N"/>
    <property type="match status" value="1"/>
</dbReference>
<dbReference type="InterPro" id="IPR042188">
    <property type="entry name" value="MmgE/PrpD_sf_2"/>
</dbReference>
<evidence type="ECO:0000259" key="3">
    <source>
        <dbReference type="Pfam" id="PF03972"/>
    </source>
</evidence>
<gene>
    <name evidence="5" type="ORF">CEY11_17075</name>
</gene>
<dbReference type="InterPro" id="IPR005656">
    <property type="entry name" value="MmgE_PrpD"/>
</dbReference>
<name>A0A225MBF5_9BURK</name>
<comment type="similarity">
    <text evidence="1">Belongs to the PrpD family.</text>
</comment>
<dbReference type="Gene3D" id="1.10.4100.10">
    <property type="entry name" value="2-methylcitrate dehydratase PrpD"/>
    <property type="match status" value="1"/>
</dbReference>
<organism evidence="5 6">
    <name type="scientific">Candidimonas nitroreducens</name>
    <dbReference type="NCBI Taxonomy" id="683354"/>
    <lineage>
        <taxon>Bacteria</taxon>
        <taxon>Pseudomonadati</taxon>
        <taxon>Pseudomonadota</taxon>
        <taxon>Betaproteobacteria</taxon>
        <taxon>Burkholderiales</taxon>
        <taxon>Alcaligenaceae</taxon>
        <taxon>Candidimonas</taxon>
    </lineage>
</organism>
<evidence type="ECO:0000313" key="6">
    <source>
        <dbReference type="Proteomes" id="UP000214603"/>
    </source>
</evidence>
<dbReference type="AlphaFoldDB" id="A0A225MBF5"/>
<dbReference type="PANTHER" id="PTHR16943:SF8">
    <property type="entry name" value="2-METHYLCITRATE DEHYDRATASE"/>
    <property type="match status" value="1"/>
</dbReference>
<evidence type="ECO:0000259" key="4">
    <source>
        <dbReference type="Pfam" id="PF19305"/>
    </source>
</evidence>
<dbReference type="InterPro" id="IPR042183">
    <property type="entry name" value="MmgE/PrpD_sf_1"/>
</dbReference>
<evidence type="ECO:0000256" key="1">
    <source>
        <dbReference type="ARBA" id="ARBA00006174"/>
    </source>
</evidence>
<feature type="domain" description="MmgE/PrpD C-terminal" evidence="4">
    <location>
        <begin position="322"/>
        <end position="486"/>
    </location>
</feature>
<dbReference type="InterPro" id="IPR045336">
    <property type="entry name" value="MmgE_PrpD_N"/>
</dbReference>
<dbReference type="EMBL" id="NJIH01000009">
    <property type="protein sequence ID" value="OWT57603.1"/>
    <property type="molecule type" value="Genomic_DNA"/>
</dbReference>
<feature type="region of interest" description="Disordered" evidence="2">
    <location>
        <begin position="26"/>
        <end position="49"/>
    </location>
</feature>
<feature type="domain" description="MmgE/PrpD N-terminal" evidence="3">
    <location>
        <begin position="59"/>
        <end position="298"/>
    </location>
</feature>
<dbReference type="GO" id="GO:0016829">
    <property type="term" value="F:lyase activity"/>
    <property type="evidence" value="ECO:0007669"/>
    <property type="project" value="InterPro"/>
</dbReference>
<accession>A0A225MBF5</accession>
<reference evidence="6" key="1">
    <citation type="submission" date="2017-06" db="EMBL/GenBank/DDBJ databases">
        <title>Herbaspirillum phytohormonus sp. nov., isolated from the root nodule of Robinia pseudoacacia in lead-zinc mine.</title>
        <authorList>
            <person name="Fan M."/>
            <person name="Lin Y."/>
        </authorList>
    </citation>
    <scope>NUCLEOTIDE SEQUENCE [LARGE SCALE GENOMIC DNA]</scope>
    <source>
        <strain evidence="6">SC-089</strain>
    </source>
</reference>
<proteinExistence type="inferred from homology"/>